<keyword evidence="5 8" id="KW-0812">Transmembrane</keyword>
<keyword evidence="3" id="KW-0813">Transport</keyword>
<feature type="transmembrane region" description="Helical" evidence="8">
    <location>
        <begin position="118"/>
        <end position="137"/>
    </location>
</feature>
<feature type="transmembrane region" description="Helical" evidence="8">
    <location>
        <begin position="149"/>
        <end position="170"/>
    </location>
</feature>
<protein>
    <submittedName>
        <fullName evidence="9">Iron complex transport system permease protein</fullName>
    </submittedName>
</protein>
<proteinExistence type="inferred from homology"/>
<evidence type="ECO:0000256" key="2">
    <source>
        <dbReference type="ARBA" id="ARBA00007935"/>
    </source>
</evidence>
<dbReference type="RefSeq" id="WP_167169837.1">
    <property type="nucleotide sequence ID" value="NZ_BAAAOO010000006.1"/>
</dbReference>
<evidence type="ECO:0000313" key="9">
    <source>
        <dbReference type="EMBL" id="NIH58111.1"/>
    </source>
</evidence>
<dbReference type="InterPro" id="IPR037294">
    <property type="entry name" value="ABC_BtuC-like"/>
</dbReference>
<feature type="transmembrane region" description="Helical" evidence="8">
    <location>
        <begin position="190"/>
        <end position="213"/>
    </location>
</feature>
<name>A0ABX0SJG7_9ACTN</name>
<dbReference type="EMBL" id="JAAMOZ010000002">
    <property type="protein sequence ID" value="NIH58111.1"/>
    <property type="molecule type" value="Genomic_DNA"/>
</dbReference>
<comment type="similarity">
    <text evidence="2">Belongs to the binding-protein-dependent transport system permease family. FecCD subfamily.</text>
</comment>
<dbReference type="Gene3D" id="1.10.3470.10">
    <property type="entry name" value="ABC transporter involved in vitamin B12 uptake, BtuC"/>
    <property type="match status" value="1"/>
</dbReference>
<gene>
    <name evidence="9" type="ORF">FB473_002803</name>
</gene>
<organism evidence="9 10">
    <name type="scientific">Brooklawnia cerclae</name>
    <dbReference type="NCBI Taxonomy" id="349934"/>
    <lineage>
        <taxon>Bacteria</taxon>
        <taxon>Bacillati</taxon>
        <taxon>Actinomycetota</taxon>
        <taxon>Actinomycetes</taxon>
        <taxon>Propionibacteriales</taxon>
        <taxon>Propionibacteriaceae</taxon>
        <taxon>Brooklawnia</taxon>
    </lineage>
</organism>
<dbReference type="CDD" id="cd06550">
    <property type="entry name" value="TM_ABC_iron-siderophores_like"/>
    <property type="match status" value="1"/>
</dbReference>
<dbReference type="Pfam" id="PF01032">
    <property type="entry name" value="FecCD"/>
    <property type="match status" value="1"/>
</dbReference>
<comment type="subcellular location">
    <subcellularLocation>
        <location evidence="1">Cell membrane</location>
        <topology evidence="1">Multi-pass membrane protein</topology>
    </subcellularLocation>
</comment>
<evidence type="ECO:0000313" key="10">
    <source>
        <dbReference type="Proteomes" id="UP000749311"/>
    </source>
</evidence>
<evidence type="ECO:0000256" key="6">
    <source>
        <dbReference type="ARBA" id="ARBA00022989"/>
    </source>
</evidence>
<keyword evidence="4" id="KW-1003">Cell membrane</keyword>
<sequence>MIRTRFAVVVGVSLGVIALSALAGIGLGSHPIPAATVVEALIDYDPANNDHIVVVQSRVPRVVMGIVVGAALGLAGALMQSFTRNPLADPGILGVNAGASAAVVVAIAYFGVTDVGGYVWFAFIGAAAGTVAVYLLGSAHRSTATPARMALAGTALSMVISAFTGMVLLSNEPVFLQFRYWTVGTLQGRGIPVLRAVLPFMVAGAVLAALLARPLNAIALGEQTARGLGVNARLVRLGTTLAVVLLAGGATAAAGPISFVGLAAPHVVRILVGPDHRLLLPGVLVVAPATLLAADTVGRIAVAPGELQTGISAAVLGGPIFVALARSRKLASL</sequence>
<accession>A0ABX0SJG7</accession>
<dbReference type="Proteomes" id="UP000749311">
    <property type="component" value="Unassembled WGS sequence"/>
</dbReference>
<keyword evidence="6 8" id="KW-1133">Transmembrane helix</keyword>
<keyword evidence="10" id="KW-1185">Reference proteome</keyword>
<keyword evidence="7 8" id="KW-0472">Membrane</keyword>
<evidence type="ECO:0000256" key="3">
    <source>
        <dbReference type="ARBA" id="ARBA00022448"/>
    </source>
</evidence>
<comment type="caution">
    <text evidence="9">The sequence shown here is derived from an EMBL/GenBank/DDBJ whole genome shotgun (WGS) entry which is preliminary data.</text>
</comment>
<evidence type="ECO:0000256" key="7">
    <source>
        <dbReference type="ARBA" id="ARBA00023136"/>
    </source>
</evidence>
<feature type="transmembrane region" description="Helical" evidence="8">
    <location>
        <begin position="234"/>
        <end position="258"/>
    </location>
</feature>
<dbReference type="PANTHER" id="PTHR30472">
    <property type="entry name" value="FERRIC ENTEROBACTIN TRANSPORT SYSTEM PERMEASE PROTEIN"/>
    <property type="match status" value="1"/>
</dbReference>
<reference evidence="9 10" key="1">
    <citation type="submission" date="2020-02" db="EMBL/GenBank/DDBJ databases">
        <title>Sequencing the genomes of 1000 actinobacteria strains.</title>
        <authorList>
            <person name="Klenk H.-P."/>
        </authorList>
    </citation>
    <scope>NUCLEOTIDE SEQUENCE [LARGE SCALE GENOMIC DNA]</scope>
    <source>
        <strain evidence="9 10">DSM 19609</strain>
    </source>
</reference>
<feature type="transmembrane region" description="Helical" evidence="8">
    <location>
        <begin position="58"/>
        <end position="79"/>
    </location>
</feature>
<dbReference type="PANTHER" id="PTHR30472:SF1">
    <property type="entry name" value="FE(3+) DICITRATE TRANSPORT SYSTEM PERMEASE PROTEIN FECC-RELATED"/>
    <property type="match status" value="1"/>
</dbReference>
<evidence type="ECO:0000256" key="5">
    <source>
        <dbReference type="ARBA" id="ARBA00022692"/>
    </source>
</evidence>
<evidence type="ECO:0000256" key="4">
    <source>
        <dbReference type="ARBA" id="ARBA00022475"/>
    </source>
</evidence>
<evidence type="ECO:0000256" key="8">
    <source>
        <dbReference type="SAM" id="Phobius"/>
    </source>
</evidence>
<evidence type="ECO:0000256" key="1">
    <source>
        <dbReference type="ARBA" id="ARBA00004651"/>
    </source>
</evidence>
<feature type="transmembrane region" description="Helical" evidence="8">
    <location>
        <begin position="91"/>
        <end position="112"/>
    </location>
</feature>
<dbReference type="InterPro" id="IPR000522">
    <property type="entry name" value="ABC_transptr_permease_BtuC"/>
</dbReference>
<dbReference type="SUPFAM" id="SSF81345">
    <property type="entry name" value="ABC transporter involved in vitamin B12 uptake, BtuC"/>
    <property type="match status" value="1"/>
</dbReference>